<dbReference type="NCBIfam" id="NF046112">
    <property type="entry name" value="MSMEG_6209_Nter"/>
    <property type="match status" value="1"/>
</dbReference>
<gene>
    <name evidence="1" type="ORF">GCM10009839_32380</name>
</gene>
<keyword evidence="2" id="KW-1185">Reference proteome</keyword>
<evidence type="ECO:0000313" key="1">
    <source>
        <dbReference type="EMBL" id="GAA2030222.1"/>
    </source>
</evidence>
<evidence type="ECO:0008006" key="3">
    <source>
        <dbReference type="Google" id="ProtNLM"/>
    </source>
</evidence>
<dbReference type="EMBL" id="BAAAQN010000016">
    <property type="protein sequence ID" value="GAA2030222.1"/>
    <property type="molecule type" value="Genomic_DNA"/>
</dbReference>
<protein>
    <recommendedName>
        <fullName evidence="3">DUF3562 domain-containing protein</fullName>
    </recommendedName>
</protein>
<dbReference type="RefSeq" id="WP_344666426.1">
    <property type="nucleotide sequence ID" value="NZ_BAAAQN010000016.1"/>
</dbReference>
<proteinExistence type="predicted"/>
<accession>A0ABP5FRM1</accession>
<name>A0ABP5FRM1_9ACTN</name>
<evidence type="ECO:0000313" key="2">
    <source>
        <dbReference type="Proteomes" id="UP001500751"/>
    </source>
</evidence>
<dbReference type="Proteomes" id="UP001500751">
    <property type="component" value="Unassembled WGS sequence"/>
</dbReference>
<organism evidence="1 2">
    <name type="scientific">Catenulispora yoronensis</name>
    <dbReference type="NCBI Taxonomy" id="450799"/>
    <lineage>
        <taxon>Bacteria</taxon>
        <taxon>Bacillati</taxon>
        <taxon>Actinomycetota</taxon>
        <taxon>Actinomycetes</taxon>
        <taxon>Catenulisporales</taxon>
        <taxon>Catenulisporaceae</taxon>
        <taxon>Catenulispora</taxon>
    </lineage>
</organism>
<reference evidence="2" key="1">
    <citation type="journal article" date="2019" name="Int. J. Syst. Evol. Microbiol.">
        <title>The Global Catalogue of Microorganisms (GCM) 10K type strain sequencing project: providing services to taxonomists for standard genome sequencing and annotation.</title>
        <authorList>
            <consortium name="The Broad Institute Genomics Platform"/>
            <consortium name="The Broad Institute Genome Sequencing Center for Infectious Disease"/>
            <person name="Wu L."/>
            <person name="Ma J."/>
        </authorList>
    </citation>
    <scope>NUCLEOTIDE SEQUENCE [LARGE SCALE GENOMIC DNA]</scope>
    <source>
        <strain evidence="2">JCM 16014</strain>
    </source>
</reference>
<sequence length="71" mass="7923">MTASGPQDRETGAIEQVLNRLQTKFADRTRTDVADVVHKTADGFAGARIRDYIPLLVERIARDELAHRFAA</sequence>
<comment type="caution">
    <text evidence="1">The sequence shown here is derived from an EMBL/GenBank/DDBJ whole genome shotgun (WGS) entry which is preliminary data.</text>
</comment>
<dbReference type="Gene3D" id="1.10.8.1060">
    <property type="entry name" value="Corynebacterium glutamicum thioredoxin-dependent arsenate reductase, N-terminal domain"/>
    <property type="match status" value="1"/>
</dbReference>